<dbReference type="GO" id="GO:0006397">
    <property type="term" value="P:mRNA processing"/>
    <property type="evidence" value="ECO:0007669"/>
    <property type="project" value="UniProtKB-KW"/>
</dbReference>
<dbReference type="Proteomes" id="UP000054498">
    <property type="component" value="Unassembled WGS sequence"/>
</dbReference>
<sequence>MRPQKVRSYGVGQHVKLPGASKDSPNVYQFGTPYRTIFEDLKGKDPALYTRNGLLKMLERNMAVKQAPERWQHDREHHFDVAVCFEEKVMEQVVEDMHNREPSTMKPLLVINIDVKDNHEEAAKVAPQTLWLCRKLDACDSWEDGIDAALLAFEKEHRRRATYTICHY</sequence>
<protein>
    <recommendedName>
        <fullName evidence="9">RNA polymerase II subunit A C-terminal domain phosphatase SSU72</fullName>
        <shortName evidence="9">CTD phosphatase SSU72</shortName>
        <ecNumber evidence="9">3.1.3.16</ecNumber>
    </recommendedName>
</protein>
<evidence type="ECO:0000313" key="12">
    <source>
        <dbReference type="Proteomes" id="UP000054498"/>
    </source>
</evidence>
<evidence type="ECO:0000256" key="9">
    <source>
        <dbReference type="RuleBase" id="RU369031"/>
    </source>
</evidence>
<dbReference type="AlphaFoldDB" id="A0A0D2LAD6"/>
<evidence type="ECO:0000256" key="7">
    <source>
        <dbReference type="ARBA" id="ARBA00047761"/>
    </source>
</evidence>
<dbReference type="EC" id="3.1.3.16" evidence="9"/>
<keyword evidence="5 9" id="KW-0904">Protein phosphatase</keyword>
<dbReference type="STRING" id="145388.A0A0D2LAD6"/>
<dbReference type="GO" id="GO:0005634">
    <property type="term" value="C:nucleus"/>
    <property type="evidence" value="ECO:0007669"/>
    <property type="project" value="UniProtKB-SubCell"/>
</dbReference>
<keyword evidence="12" id="KW-1185">Reference proteome</keyword>
<dbReference type="Pfam" id="PF04722">
    <property type="entry name" value="Ssu72"/>
    <property type="match status" value="1"/>
</dbReference>
<reference evidence="11 12" key="1">
    <citation type="journal article" date="2013" name="BMC Genomics">
        <title>Reconstruction of the lipid metabolism for the microalga Monoraphidium neglectum from its genome sequence reveals characteristics suitable for biofuel production.</title>
        <authorList>
            <person name="Bogen C."/>
            <person name="Al-Dilaimi A."/>
            <person name="Albersmeier A."/>
            <person name="Wichmann J."/>
            <person name="Grundmann M."/>
            <person name="Rupp O."/>
            <person name="Lauersen K.J."/>
            <person name="Blifernez-Klassen O."/>
            <person name="Kalinowski J."/>
            <person name="Goesmann A."/>
            <person name="Mussgnug J.H."/>
            <person name="Kruse O."/>
        </authorList>
    </citation>
    <scope>NUCLEOTIDE SEQUENCE [LARGE SCALE GENOMIC DNA]</scope>
    <source>
        <strain evidence="11 12">SAG 48.87</strain>
    </source>
</reference>
<proteinExistence type="inferred from homology"/>
<keyword evidence="6 9" id="KW-0539">Nucleus</keyword>
<comment type="similarity">
    <text evidence="2 9">Belongs to the SSU72 phosphatase family.</text>
</comment>
<keyword evidence="4 9" id="KW-0378">Hydrolase</keyword>
<dbReference type="KEGG" id="mng:MNEG_4202"/>
<dbReference type="PANTHER" id="PTHR20383">
    <property type="entry name" value="RNA POLYMERASE II SUBUNIT A C-TERMINAL DOMAIN PHOSPHATASE"/>
    <property type="match status" value="1"/>
</dbReference>
<dbReference type="GO" id="GO:0004722">
    <property type="term" value="F:protein serine/threonine phosphatase activity"/>
    <property type="evidence" value="ECO:0007669"/>
    <property type="project" value="UniProtKB-UniRule"/>
</dbReference>
<evidence type="ECO:0000256" key="4">
    <source>
        <dbReference type="ARBA" id="ARBA00022801"/>
    </source>
</evidence>
<evidence type="ECO:0000256" key="2">
    <source>
        <dbReference type="ARBA" id="ARBA00008978"/>
    </source>
</evidence>
<accession>A0A0D2LAD6</accession>
<dbReference type="EMBL" id="KK100789">
    <property type="protein sequence ID" value="KIZ03754.1"/>
    <property type="molecule type" value="Genomic_DNA"/>
</dbReference>
<evidence type="ECO:0000313" key="11">
    <source>
        <dbReference type="EMBL" id="KIZ03754.1"/>
    </source>
</evidence>
<dbReference type="Gene3D" id="3.40.50.2300">
    <property type="match status" value="1"/>
</dbReference>
<dbReference type="InterPro" id="IPR006811">
    <property type="entry name" value="RNA_pol_II_suA"/>
</dbReference>
<comment type="subcellular location">
    <subcellularLocation>
        <location evidence="1 9">Nucleus</location>
    </subcellularLocation>
</comment>
<organism evidence="11 12">
    <name type="scientific">Monoraphidium neglectum</name>
    <dbReference type="NCBI Taxonomy" id="145388"/>
    <lineage>
        <taxon>Eukaryota</taxon>
        <taxon>Viridiplantae</taxon>
        <taxon>Chlorophyta</taxon>
        <taxon>core chlorophytes</taxon>
        <taxon>Chlorophyceae</taxon>
        <taxon>CS clade</taxon>
        <taxon>Sphaeropleales</taxon>
        <taxon>Selenastraceae</taxon>
        <taxon>Monoraphidium</taxon>
    </lineage>
</organism>
<evidence type="ECO:0000256" key="5">
    <source>
        <dbReference type="ARBA" id="ARBA00022912"/>
    </source>
</evidence>
<dbReference type="OrthoDB" id="57957at2759"/>
<evidence type="ECO:0000256" key="1">
    <source>
        <dbReference type="ARBA" id="ARBA00004123"/>
    </source>
</evidence>
<keyword evidence="3 9" id="KW-0507">mRNA processing</keyword>
<comment type="function">
    <text evidence="9">Protein phosphatase that catalyzes the dephosphorylation of the C-terminal domain of RNA polymerase II. Plays a role in RNA processing and termination.</text>
</comment>
<evidence type="ECO:0000256" key="8">
    <source>
        <dbReference type="ARBA" id="ARBA00048336"/>
    </source>
</evidence>
<comment type="catalytic activity">
    <reaction evidence="8 9">
        <text>O-phospho-L-threonyl-[protein] + H2O = L-threonyl-[protein] + phosphate</text>
        <dbReference type="Rhea" id="RHEA:47004"/>
        <dbReference type="Rhea" id="RHEA-COMP:11060"/>
        <dbReference type="Rhea" id="RHEA-COMP:11605"/>
        <dbReference type="ChEBI" id="CHEBI:15377"/>
        <dbReference type="ChEBI" id="CHEBI:30013"/>
        <dbReference type="ChEBI" id="CHEBI:43474"/>
        <dbReference type="ChEBI" id="CHEBI:61977"/>
        <dbReference type="EC" id="3.1.3.16"/>
    </reaction>
</comment>
<evidence type="ECO:0000256" key="3">
    <source>
        <dbReference type="ARBA" id="ARBA00022664"/>
    </source>
</evidence>
<dbReference type="GeneID" id="25737080"/>
<evidence type="ECO:0000256" key="10">
    <source>
        <dbReference type="SAM" id="MobiDB-lite"/>
    </source>
</evidence>
<dbReference type="RefSeq" id="XP_013902773.1">
    <property type="nucleotide sequence ID" value="XM_014047319.1"/>
</dbReference>
<gene>
    <name evidence="11" type="ORF">MNEG_4202</name>
</gene>
<evidence type="ECO:0000256" key="6">
    <source>
        <dbReference type="ARBA" id="ARBA00023242"/>
    </source>
</evidence>
<name>A0A0D2LAD6_9CHLO</name>
<feature type="region of interest" description="Disordered" evidence="10">
    <location>
        <begin position="1"/>
        <end position="22"/>
    </location>
</feature>
<comment type="catalytic activity">
    <reaction evidence="7 9">
        <text>O-phospho-L-seryl-[protein] + H2O = L-seryl-[protein] + phosphate</text>
        <dbReference type="Rhea" id="RHEA:20629"/>
        <dbReference type="Rhea" id="RHEA-COMP:9863"/>
        <dbReference type="Rhea" id="RHEA-COMP:11604"/>
        <dbReference type="ChEBI" id="CHEBI:15377"/>
        <dbReference type="ChEBI" id="CHEBI:29999"/>
        <dbReference type="ChEBI" id="CHEBI:43474"/>
        <dbReference type="ChEBI" id="CHEBI:83421"/>
        <dbReference type="EC" id="3.1.3.16"/>
    </reaction>
</comment>